<keyword evidence="3" id="KW-1185">Reference proteome</keyword>
<sequence length="69" mass="7825">MVPGGARPGELHADKAYDQPALRRRAAAHRRADRPHGERKAEHFLAFLQLGDAIIRLTKLRKLTTEDTR</sequence>
<organism evidence="2 3">
    <name type="scientific">Amycolatopsis orientalis</name>
    <name type="common">Nocardia orientalis</name>
    <dbReference type="NCBI Taxonomy" id="31958"/>
    <lineage>
        <taxon>Bacteria</taxon>
        <taxon>Bacillati</taxon>
        <taxon>Actinomycetota</taxon>
        <taxon>Actinomycetes</taxon>
        <taxon>Pseudonocardiales</taxon>
        <taxon>Pseudonocardiaceae</taxon>
        <taxon>Amycolatopsis</taxon>
    </lineage>
</organism>
<dbReference type="AlphaFoldDB" id="A0A193BUV1"/>
<proteinExistence type="predicted"/>
<gene>
    <name evidence="2" type="ORF">SD37_10090</name>
</gene>
<name>A0A193BUV1_AMYOR</name>
<feature type="compositionally biased region" description="Basic residues" evidence="1">
    <location>
        <begin position="22"/>
        <end position="33"/>
    </location>
</feature>
<evidence type="ECO:0000313" key="3">
    <source>
        <dbReference type="Proteomes" id="UP000093695"/>
    </source>
</evidence>
<evidence type="ECO:0000313" key="2">
    <source>
        <dbReference type="EMBL" id="ANN15955.1"/>
    </source>
</evidence>
<evidence type="ECO:0000256" key="1">
    <source>
        <dbReference type="SAM" id="MobiDB-lite"/>
    </source>
</evidence>
<dbReference type="EMBL" id="CP016174">
    <property type="protein sequence ID" value="ANN15955.1"/>
    <property type="molecule type" value="Genomic_DNA"/>
</dbReference>
<feature type="region of interest" description="Disordered" evidence="1">
    <location>
        <begin position="1"/>
        <end position="40"/>
    </location>
</feature>
<evidence type="ECO:0008006" key="4">
    <source>
        <dbReference type="Google" id="ProtNLM"/>
    </source>
</evidence>
<reference evidence="2 3" key="1">
    <citation type="journal article" date="2015" name="Genome Announc.">
        <title>Draft Genome Sequence of Norvancomycin-Producing Strain Amycolatopsis orientalis CPCC200066.</title>
        <authorList>
            <person name="Lei X."/>
            <person name="Yuan F."/>
            <person name="Shi Y."/>
            <person name="Li X."/>
            <person name="Wang L."/>
            <person name="Hong B."/>
        </authorList>
    </citation>
    <scope>NUCLEOTIDE SEQUENCE [LARGE SCALE GENOMIC DNA]</scope>
    <source>
        <strain evidence="2 3">B-37</strain>
    </source>
</reference>
<protein>
    <recommendedName>
        <fullName evidence="4">Transposase</fullName>
    </recommendedName>
</protein>
<dbReference type="Proteomes" id="UP000093695">
    <property type="component" value="Chromosome"/>
</dbReference>
<dbReference type="KEGG" id="aori:SD37_10090"/>
<accession>A0A193BUV1</accession>